<evidence type="ECO:0008006" key="5">
    <source>
        <dbReference type="Google" id="ProtNLM"/>
    </source>
</evidence>
<reference evidence="3 4" key="1">
    <citation type="submission" date="2023-09" db="EMBL/GenBank/DDBJ databases">
        <title>Complete genome of Streptomyces roseicoloratus T14.</title>
        <authorList>
            <person name="Bashizi T."/>
            <person name="Kim M.-J."/>
            <person name="Lee G."/>
            <person name="Tagele S.B."/>
            <person name="Shin J.-H."/>
        </authorList>
    </citation>
    <scope>NUCLEOTIDE SEQUENCE [LARGE SCALE GENOMIC DNA]</scope>
    <source>
        <strain evidence="3 4">T14</strain>
    </source>
</reference>
<keyword evidence="4" id="KW-1185">Reference proteome</keyword>
<keyword evidence="1" id="KW-1133">Transmembrane helix</keyword>
<dbReference type="Proteomes" id="UP001250858">
    <property type="component" value="Chromosome"/>
</dbReference>
<feature type="chain" id="PRO_5047392021" description="Integral membrane protein" evidence="2">
    <location>
        <begin position="30"/>
        <end position="307"/>
    </location>
</feature>
<feature type="transmembrane region" description="Helical" evidence="1">
    <location>
        <begin position="277"/>
        <end position="298"/>
    </location>
</feature>
<evidence type="ECO:0000313" key="3">
    <source>
        <dbReference type="EMBL" id="WMX47631.1"/>
    </source>
</evidence>
<dbReference type="RefSeq" id="WP_309549546.1">
    <property type="nucleotide sequence ID" value="NZ_CP133762.1"/>
</dbReference>
<proteinExistence type="predicted"/>
<protein>
    <recommendedName>
        <fullName evidence="5">Integral membrane protein</fullName>
    </recommendedName>
</protein>
<keyword evidence="1" id="KW-0812">Transmembrane</keyword>
<organism evidence="3 4">
    <name type="scientific">Streptomyces roseicoloratus</name>
    <dbReference type="NCBI Taxonomy" id="2508722"/>
    <lineage>
        <taxon>Bacteria</taxon>
        <taxon>Bacillati</taxon>
        <taxon>Actinomycetota</taxon>
        <taxon>Actinomycetes</taxon>
        <taxon>Kitasatosporales</taxon>
        <taxon>Streptomycetaceae</taxon>
        <taxon>Streptomyces</taxon>
    </lineage>
</organism>
<dbReference type="EMBL" id="CP133762">
    <property type="protein sequence ID" value="WMX47631.1"/>
    <property type="molecule type" value="Genomic_DNA"/>
</dbReference>
<name>A0ABY9RZM3_9ACTN</name>
<evidence type="ECO:0000256" key="1">
    <source>
        <dbReference type="SAM" id="Phobius"/>
    </source>
</evidence>
<keyword evidence="2" id="KW-0732">Signal</keyword>
<keyword evidence="1" id="KW-0472">Membrane</keyword>
<accession>A0ABY9RZM3</accession>
<feature type="signal peptide" evidence="2">
    <location>
        <begin position="1"/>
        <end position="29"/>
    </location>
</feature>
<gene>
    <name evidence="3" type="ORF">RGF97_26390</name>
</gene>
<evidence type="ECO:0000256" key="2">
    <source>
        <dbReference type="SAM" id="SignalP"/>
    </source>
</evidence>
<evidence type="ECO:0000313" key="4">
    <source>
        <dbReference type="Proteomes" id="UP001250858"/>
    </source>
</evidence>
<sequence length="307" mass="30155">MNARIRALRAVGAGALGAATLVLLGAALADAVSADAVRGGAAPVGAVPFGAAPLGAVPGEVAPAGDAGPLPTAASPEQAAAAPRTLDTVARFFARDGALAQDAARARAAERPRIEGASVPVRILSPDFVAGKPGAPVARVEFHASKAVAADGRAASLWSVRAAGGGWQVVNIATGDDEVRYAEQGGRLLPGGTVFREPQIDAWYVQKGTKVLPLDEDAVRAVGANGTTLAAYRERVSRAYGDKLPGSAYARKGAAGGYAAGSPGPVAAGDGAAAGGVGWGAAGAGAVLALGLTAAAALRRRATGHRA</sequence>